<dbReference type="InterPro" id="IPR000073">
    <property type="entry name" value="AB_hydrolase_1"/>
</dbReference>
<dbReference type="NCBIfam" id="TIGR03695">
    <property type="entry name" value="menH_SHCHC"/>
    <property type="match status" value="1"/>
</dbReference>
<name>A0ABW8I5H1_9BACI</name>
<dbReference type="Pfam" id="PF00561">
    <property type="entry name" value="Abhydrolase_1"/>
    <property type="match status" value="1"/>
</dbReference>
<evidence type="ECO:0000259" key="4">
    <source>
        <dbReference type="Pfam" id="PF00561"/>
    </source>
</evidence>
<feature type="domain" description="AB hydrolase-1" evidence="4">
    <location>
        <begin position="17"/>
        <end position="250"/>
    </location>
</feature>
<gene>
    <name evidence="3 5" type="primary">menH</name>
    <name evidence="5" type="ORF">QYG89_03395</name>
</gene>
<comment type="pathway">
    <text evidence="3">Quinol/quinone metabolism; 1,4-dihydroxy-2-naphthoate biosynthesis; 1,4-dihydroxy-2-naphthoate from chorismate: step 3/7.</text>
</comment>
<sequence>MIENCHYHVETIGNGDPLLLLHGFTGNVGTWKEGIAYLKGEYRCITVDIIGHGKSSCPAEAERYNIELVARDLKELMNQLGYSRFHVLGYSMGGRLALTLAVLFPEAVQSLLLESASPGLKTTNERLRRKESDEALAQKIEREGIRAFVDYWESIPLFATQNKLPLKKQEMVRQQRLQNSIVGLSSSLRGMGTGSQPSWWEQLPSLSMPVLLLTGTEDKKFTKIAYEMSQLFPSVVWKEINGTGHAIHVEDCEKFGTIIKEFLSHT</sequence>
<comment type="catalytic activity">
    <reaction evidence="3">
        <text>5-enolpyruvoyl-6-hydroxy-2-succinyl-cyclohex-3-ene-1-carboxylate = (1R,6R)-6-hydroxy-2-succinyl-cyclohexa-2,4-diene-1-carboxylate + pyruvate</text>
        <dbReference type="Rhea" id="RHEA:25597"/>
        <dbReference type="ChEBI" id="CHEBI:15361"/>
        <dbReference type="ChEBI" id="CHEBI:58689"/>
        <dbReference type="ChEBI" id="CHEBI:58818"/>
        <dbReference type="EC" id="4.2.99.20"/>
    </reaction>
</comment>
<evidence type="ECO:0000313" key="5">
    <source>
        <dbReference type="EMBL" id="MFK2824746.1"/>
    </source>
</evidence>
<dbReference type="HAMAP" id="MF_01660">
    <property type="entry name" value="MenH"/>
    <property type="match status" value="1"/>
</dbReference>
<evidence type="ECO:0000256" key="1">
    <source>
        <dbReference type="ARBA" id="ARBA00022428"/>
    </source>
</evidence>
<dbReference type="PANTHER" id="PTHR42916:SF1">
    <property type="entry name" value="PROTEIN PHYLLO, CHLOROPLASTIC"/>
    <property type="match status" value="1"/>
</dbReference>
<accession>A0ABW8I5H1</accession>
<dbReference type="PRINTS" id="PR00111">
    <property type="entry name" value="ABHYDROLASE"/>
</dbReference>
<keyword evidence="6" id="KW-1185">Reference proteome</keyword>
<dbReference type="EC" id="4.2.99.20" evidence="3"/>
<dbReference type="InterPro" id="IPR029058">
    <property type="entry name" value="AB_hydrolase_fold"/>
</dbReference>
<evidence type="ECO:0000256" key="3">
    <source>
        <dbReference type="HAMAP-Rule" id="MF_01660"/>
    </source>
</evidence>
<evidence type="ECO:0000313" key="6">
    <source>
        <dbReference type="Proteomes" id="UP001619911"/>
    </source>
</evidence>
<dbReference type="PANTHER" id="PTHR42916">
    <property type="entry name" value="2-SUCCINYL-5-ENOLPYRUVYL-6-HYDROXY-3-CYCLOHEXENE-1-CARBOXYLATE SYNTHASE"/>
    <property type="match status" value="1"/>
</dbReference>
<reference evidence="5 6" key="1">
    <citation type="submission" date="2023-07" db="EMBL/GenBank/DDBJ databases">
        <title>Bacillus lucianemedeirus sp. nov, a new species isolated from an immunobiological production facility.</title>
        <authorList>
            <person name="Costa L.V."/>
            <person name="Miranda R.V.S.L."/>
            <person name="Brandao M.L.L."/>
            <person name="Reis C.M.F."/>
            <person name="Frazao A.M."/>
            <person name="Cruz F.V."/>
            <person name="Baio P.V.P."/>
            <person name="Veras J.F.C."/>
            <person name="Ramos J.N."/>
            <person name="Vieira V."/>
        </authorList>
    </citation>
    <scope>NUCLEOTIDE SEQUENCE [LARGE SCALE GENOMIC DNA]</scope>
    <source>
        <strain evidence="5 6">B190/17</strain>
    </source>
</reference>
<comment type="similarity">
    <text evidence="3">Belongs to the AB hydrolase superfamily. MenH family.</text>
</comment>
<dbReference type="Gene3D" id="3.40.50.1820">
    <property type="entry name" value="alpha/beta hydrolase"/>
    <property type="match status" value="1"/>
</dbReference>
<dbReference type="GO" id="GO:0070205">
    <property type="term" value="F:2-succinyl-6-hydroxy-2,4-cyclohexadiene-1-carboxylate synthase activity"/>
    <property type="evidence" value="ECO:0007669"/>
    <property type="project" value="UniProtKB-EC"/>
</dbReference>
<dbReference type="InterPro" id="IPR022485">
    <property type="entry name" value="SHCHC_synthase_MenH"/>
</dbReference>
<proteinExistence type="inferred from homology"/>
<dbReference type="EMBL" id="JAUIYO010000001">
    <property type="protein sequence ID" value="MFK2824746.1"/>
    <property type="molecule type" value="Genomic_DNA"/>
</dbReference>
<dbReference type="Proteomes" id="UP001619911">
    <property type="component" value="Unassembled WGS sequence"/>
</dbReference>
<dbReference type="SUPFAM" id="SSF53474">
    <property type="entry name" value="alpha/beta-Hydrolases"/>
    <property type="match status" value="1"/>
</dbReference>
<organism evidence="5 6">
    <name type="scientific">Bacillus lumedeiriae</name>
    <dbReference type="NCBI Taxonomy" id="3058829"/>
    <lineage>
        <taxon>Bacteria</taxon>
        <taxon>Bacillati</taxon>
        <taxon>Bacillota</taxon>
        <taxon>Bacilli</taxon>
        <taxon>Bacillales</taxon>
        <taxon>Bacillaceae</taxon>
        <taxon>Bacillus</taxon>
    </lineage>
</organism>
<comment type="pathway">
    <text evidence="3">Quinol/quinone metabolism; menaquinone biosynthesis.</text>
</comment>
<comment type="caution">
    <text evidence="5">The sequence shown here is derived from an EMBL/GenBank/DDBJ whole genome shotgun (WGS) entry which is preliminary data.</text>
</comment>
<keyword evidence="2 3" id="KW-0456">Lyase</keyword>
<keyword evidence="1 3" id="KW-0474">Menaquinone biosynthesis</keyword>
<comment type="function">
    <text evidence="3">Catalyzes a proton abstraction reaction that results in 2,5-elimination of pyruvate from 2-succinyl-5-enolpyruvyl-6-hydroxy-3-cyclohexene-1-carboxylate (SEPHCHC) and the formation of 2-succinyl-6-hydroxy-2,4-cyclohexadiene-1-carboxylate (SHCHC).</text>
</comment>
<protein>
    <recommendedName>
        <fullName evidence="3">Putative 2-succinyl-6-hydroxy-2,4-cyclohexadiene-1-carboxylate synthase</fullName>
        <shortName evidence="3">SHCHC synthase</shortName>
        <ecNumber evidence="3">4.2.99.20</ecNumber>
    </recommendedName>
</protein>
<evidence type="ECO:0000256" key="2">
    <source>
        <dbReference type="ARBA" id="ARBA00023239"/>
    </source>
</evidence>
<comment type="subunit">
    <text evidence="3">Monomer.</text>
</comment>